<feature type="compositionally biased region" description="Polar residues" evidence="9">
    <location>
        <begin position="19"/>
        <end position="29"/>
    </location>
</feature>
<name>A0A0A9WJJ8_LYGHE</name>
<evidence type="ECO:0000256" key="3">
    <source>
        <dbReference type="ARBA" id="ARBA00022695"/>
    </source>
</evidence>
<evidence type="ECO:0000256" key="2">
    <source>
        <dbReference type="ARBA" id="ARBA00022679"/>
    </source>
</evidence>
<dbReference type="GO" id="GO:0003964">
    <property type="term" value="F:RNA-directed DNA polymerase activity"/>
    <property type="evidence" value="ECO:0007669"/>
    <property type="project" value="UniProtKB-KW"/>
</dbReference>
<evidence type="ECO:0000256" key="5">
    <source>
        <dbReference type="ARBA" id="ARBA00022759"/>
    </source>
</evidence>
<evidence type="ECO:0000256" key="4">
    <source>
        <dbReference type="ARBA" id="ARBA00022722"/>
    </source>
</evidence>
<keyword evidence="5" id="KW-0255">Endonuclease</keyword>
<reference evidence="13" key="2">
    <citation type="submission" date="2014-07" db="EMBL/GenBank/DDBJ databases">
        <authorList>
            <person name="Hull J."/>
        </authorList>
    </citation>
    <scope>NUCLEOTIDE SEQUENCE</scope>
</reference>
<keyword evidence="2" id="KW-0808">Transferase</keyword>
<dbReference type="Pfam" id="PF17917">
    <property type="entry name" value="RT_RNaseH"/>
    <property type="match status" value="1"/>
</dbReference>
<dbReference type="CDD" id="cd01647">
    <property type="entry name" value="RT_LTR"/>
    <property type="match status" value="1"/>
</dbReference>
<dbReference type="InterPro" id="IPR043502">
    <property type="entry name" value="DNA/RNA_pol_sf"/>
</dbReference>
<sequence>MSGDDEGVDGRVSPLSEVGSAQQDDPVKSQQDFWREMRQLMKFALQPQLKNSSLQIFLPEFDPDKPDSDPKAWCSTVSLCMEENSLVGATLILALSRALKGSASRWLSQVTFPGITWNQFQDLFLSRYDCAESPAALLLSQLNSRPKDGECYAAYAGRLLNAITASWQKLNIEQIAISTVLAHMAQFDGRIHRMAFTSEVSSRDTFLKEMKAISYKKRPATPASSSDHKRLRLSSGNWPKCGWCGRTNHKTDDCYHKTQKPTTSEGGLNQLQNRFSYVAPKKPITCYKCGVNGHLAVNCRTPSTQKDSTGAMERRVDFCQVNPTGLLSHMGELFTYTFDSGSECSLMKNNIADKFSGTRFNKLVRMTGIGNSHVECNLQVLSKVTIDDLQLEVLFHVLPQEFLRSEIMIGREILSNGFSMNLNATNIVLVKSTDMKAVDECRTGPSTCTNELVSFQDIKTDIPDYLKPRLLEILKRFSNSFTNGLPKSRVTTGEMEIRLIDPSRTVQRRPYRLGPVETETVRNIVDELQSAGIIRPSCSPFASPVLLVKKKNGSDRMVVDYRELNLNTVPDRFPLPLISDQVARLGGAHFFTCLDMASGFNQLPIHPESIERTAFVTPFGQWEYVAVPFGLRNGPSVYQRAILKALGELAHTYAVSYMDDITIISKTAEEGLERLQAVLSVLTNAGFSLKLSKCAFIVKRIEFLGYDICTGQVRPNIHKIESLTLLPPPSTVTQLRQFIGLASYFRQFIPKFSEIMAPLFKLTGANKGKIKWLPEHEQIRDLVIQRLTNEPVLMIFDPQFPIELHTDASSEGYGGILLHKVEGRPHVVAYFSKRTTPPESKYHSYELETLAVVNSVKHFQQYLQGRKFTVVTDCNSVKASHSKIDLSPRVHRWWAFLQAYDFDIIYRKGKCMNHVDFLSRNPLPVLPHNAPQVEEERPIQKHEHKRVDFTELPSNWLQVEQQRDEELVELMVKLNNSEIDEQVYKTYEMRSGVLHRKIQKNNRTRCLPIIPRALRWSVVNNIHESIMHLGWDKTLEKVYDYYWFENMSKFVRKFVDNCITCKVSKPKTGKVQAELHPIPKVSSPWHTIHMDITGKLSGKNDTKEYVIVTIDSFTKYVLLHHTLHIDSTNCIKALKSSVALFGAPSRIIVDQGRCYSSKEFREFCDSSKIQLHLIATGSSRANGQVERVMSTLKSMLTAVEVQQDRSWQNALEDVQLAMNCTVNRVTRASPIELMFGKIARPLSLVTYSDRERDTTIDLDETRNQAIENINRNSAYDKKRFDSTKAKLSKFSVGDFALIENDERNQTKLAPKFKGPFQVIQVLDGDRYLLKAMNSNRTYKYAHDRLRKMPSQQAPSDDSDSSSSEEEGQLSTSGNTEPIL</sequence>
<evidence type="ECO:0000313" key="13">
    <source>
        <dbReference type="EMBL" id="JAG07581.1"/>
    </source>
</evidence>
<dbReference type="GO" id="GO:0003676">
    <property type="term" value="F:nucleic acid binding"/>
    <property type="evidence" value="ECO:0007669"/>
    <property type="project" value="InterPro"/>
</dbReference>
<evidence type="ECO:0000256" key="1">
    <source>
        <dbReference type="ARBA" id="ARBA00012493"/>
    </source>
</evidence>
<evidence type="ECO:0000256" key="7">
    <source>
        <dbReference type="ARBA" id="ARBA00022918"/>
    </source>
</evidence>
<dbReference type="EMBL" id="GBHO01032007">
    <property type="protein sequence ID" value="JAG11597.1"/>
    <property type="molecule type" value="Transcribed_RNA"/>
</dbReference>
<dbReference type="InterPro" id="IPR041373">
    <property type="entry name" value="RT_RNaseH"/>
</dbReference>
<dbReference type="PROSITE" id="PS50158">
    <property type="entry name" value="ZF_CCHC"/>
    <property type="match status" value="1"/>
</dbReference>
<dbReference type="PROSITE" id="PS50994">
    <property type="entry name" value="INTEGRASE"/>
    <property type="match status" value="1"/>
</dbReference>
<dbReference type="Gene3D" id="4.10.60.10">
    <property type="entry name" value="Zinc finger, CCHC-type"/>
    <property type="match status" value="1"/>
</dbReference>
<dbReference type="FunFam" id="1.10.340.70:FF:000001">
    <property type="entry name" value="Retrovirus-related Pol polyprotein from transposon gypsy-like Protein"/>
    <property type="match status" value="1"/>
</dbReference>
<evidence type="ECO:0000259" key="12">
    <source>
        <dbReference type="PROSITE" id="PS50994"/>
    </source>
</evidence>
<dbReference type="FunFam" id="3.30.70.270:FF:000020">
    <property type="entry name" value="Transposon Tf2-6 polyprotein-like Protein"/>
    <property type="match status" value="1"/>
</dbReference>
<keyword evidence="3" id="KW-0548">Nucleotidyltransferase</keyword>
<dbReference type="PROSITE" id="PS50878">
    <property type="entry name" value="RT_POL"/>
    <property type="match status" value="1"/>
</dbReference>
<keyword evidence="8" id="KW-0479">Metal-binding</keyword>
<keyword evidence="4" id="KW-0540">Nuclease</keyword>
<protein>
    <recommendedName>
        <fullName evidence="1">RNA-directed DNA polymerase</fullName>
        <ecNumber evidence="1">2.7.7.49</ecNumber>
    </recommendedName>
</protein>
<evidence type="ECO:0000256" key="8">
    <source>
        <dbReference type="PROSITE-ProRule" id="PRU00047"/>
    </source>
</evidence>
<keyword evidence="8" id="KW-0863">Zinc-finger</keyword>
<feature type="compositionally biased region" description="Polar residues" evidence="9">
    <location>
        <begin position="1368"/>
        <end position="1379"/>
    </location>
</feature>
<feature type="domain" description="Integrase catalytic" evidence="12">
    <location>
        <begin position="1080"/>
        <end position="1238"/>
    </location>
</feature>
<reference evidence="13" key="1">
    <citation type="journal article" date="2014" name="PLoS ONE">
        <title>Transcriptome-Based Identification of ABC Transporters in the Western Tarnished Plant Bug Lygus hesperus.</title>
        <authorList>
            <person name="Hull J.J."/>
            <person name="Chaney K."/>
            <person name="Geib S.M."/>
            <person name="Fabrick J.A."/>
            <person name="Brent C.S."/>
            <person name="Walsh D."/>
            <person name="Lavine L.C."/>
        </authorList>
    </citation>
    <scope>NUCLEOTIDE SEQUENCE</scope>
</reference>
<keyword evidence="6" id="KW-0378">Hydrolase</keyword>
<evidence type="ECO:0000259" key="11">
    <source>
        <dbReference type="PROSITE" id="PS50878"/>
    </source>
</evidence>
<dbReference type="Gene3D" id="1.10.340.70">
    <property type="match status" value="1"/>
</dbReference>
<accession>A0A0A9WJJ8</accession>
<dbReference type="InterPro" id="IPR036875">
    <property type="entry name" value="Znf_CCHC_sf"/>
</dbReference>
<dbReference type="InterPro" id="IPR050951">
    <property type="entry name" value="Retrovirus_Pol_polyprotein"/>
</dbReference>
<dbReference type="Gene3D" id="3.30.420.10">
    <property type="entry name" value="Ribonuclease H-like superfamily/Ribonuclease H"/>
    <property type="match status" value="1"/>
</dbReference>
<dbReference type="CDD" id="cd09274">
    <property type="entry name" value="RNase_HI_RT_Ty3"/>
    <property type="match status" value="1"/>
</dbReference>
<dbReference type="SUPFAM" id="SSF56672">
    <property type="entry name" value="DNA/RNA polymerases"/>
    <property type="match status" value="1"/>
</dbReference>
<proteinExistence type="predicted"/>
<keyword evidence="8" id="KW-0862">Zinc</keyword>
<dbReference type="Gene3D" id="3.10.10.10">
    <property type="entry name" value="HIV Type 1 Reverse Transcriptase, subunit A, domain 1"/>
    <property type="match status" value="1"/>
</dbReference>
<feature type="domain" description="CCHC-type" evidence="10">
    <location>
        <begin position="286"/>
        <end position="300"/>
    </location>
</feature>
<dbReference type="SUPFAM" id="SSF57756">
    <property type="entry name" value="Retrovirus zinc finger-like domains"/>
    <property type="match status" value="1"/>
</dbReference>
<gene>
    <name evidence="14" type="ORF">CM83_76009</name>
    <name evidence="13" type="ORF">CM83_76012</name>
</gene>
<feature type="region of interest" description="Disordered" evidence="9">
    <location>
        <begin position="1344"/>
        <end position="1379"/>
    </location>
</feature>
<dbReference type="EMBL" id="GBHO01036023">
    <property type="protein sequence ID" value="JAG07581.1"/>
    <property type="molecule type" value="Transcribed_RNA"/>
</dbReference>
<evidence type="ECO:0000259" key="10">
    <source>
        <dbReference type="PROSITE" id="PS50158"/>
    </source>
</evidence>
<keyword evidence="7" id="KW-0695">RNA-directed DNA polymerase</keyword>
<feature type="region of interest" description="Disordered" evidence="9">
    <location>
        <begin position="1"/>
        <end position="29"/>
    </location>
</feature>
<dbReference type="GO" id="GO:0042575">
    <property type="term" value="C:DNA polymerase complex"/>
    <property type="evidence" value="ECO:0007669"/>
    <property type="project" value="UniProtKB-ARBA"/>
</dbReference>
<dbReference type="Gene3D" id="3.30.70.270">
    <property type="match status" value="2"/>
</dbReference>
<dbReference type="FunFam" id="3.10.20.370:FF:000001">
    <property type="entry name" value="Retrovirus-related Pol polyprotein from transposon 17.6-like protein"/>
    <property type="match status" value="1"/>
</dbReference>
<dbReference type="PANTHER" id="PTHR37984">
    <property type="entry name" value="PROTEIN CBG26694"/>
    <property type="match status" value="1"/>
</dbReference>
<dbReference type="InterPro" id="IPR043128">
    <property type="entry name" value="Rev_trsase/Diguanyl_cyclase"/>
</dbReference>
<dbReference type="GO" id="GO:0008270">
    <property type="term" value="F:zinc ion binding"/>
    <property type="evidence" value="ECO:0007669"/>
    <property type="project" value="UniProtKB-KW"/>
</dbReference>
<dbReference type="InterPro" id="IPR001584">
    <property type="entry name" value="Integrase_cat-core"/>
</dbReference>
<dbReference type="PANTHER" id="PTHR37984:SF5">
    <property type="entry name" value="PROTEIN NYNRIN-LIKE"/>
    <property type="match status" value="1"/>
</dbReference>
<dbReference type="GO" id="GO:0016787">
    <property type="term" value="F:hydrolase activity"/>
    <property type="evidence" value="ECO:0007669"/>
    <property type="project" value="UniProtKB-KW"/>
</dbReference>
<dbReference type="GO" id="GO:0004519">
    <property type="term" value="F:endonuclease activity"/>
    <property type="evidence" value="ECO:0007669"/>
    <property type="project" value="UniProtKB-KW"/>
</dbReference>
<evidence type="ECO:0000256" key="6">
    <source>
        <dbReference type="ARBA" id="ARBA00022801"/>
    </source>
</evidence>
<dbReference type="InterPro" id="IPR012337">
    <property type="entry name" value="RNaseH-like_sf"/>
</dbReference>
<dbReference type="Pfam" id="PF00078">
    <property type="entry name" value="RVT_1"/>
    <property type="match status" value="1"/>
</dbReference>
<dbReference type="SUPFAM" id="SSF53098">
    <property type="entry name" value="Ribonuclease H-like"/>
    <property type="match status" value="1"/>
</dbReference>
<dbReference type="Pfam" id="PF00665">
    <property type="entry name" value="rve"/>
    <property type="match status" value="1"/>
</dbReference>
<evidence type="ECO:0000256" key="9">
    <source>
        <dbReference type="SAM" id="MobiDB-lite"/>
    </source>
</evidence>
<dbReference type="EC" id="2.7.7.49" evidence="1"/>
<dbReference type="InterPro" id="IPR041588">
    <property type="entry name" value="Integrase_H2C2"/>
</dbReference>
<dbReference type="GO" id="GO:0015074">
    <property type="term" value="P:DNA integration"/>
    <property type="evidence" value="ECO:0007669"/>
    <property type="project" value="InterPro"/>
</dbReference>
<dbReference type="Pfam" id="PF00098">
    <property type="entry name" value="zf-CCHC"/>
    <property type="match status" value="1"/>
</dbReference>
<evidence type="ECO:0000313" key="14">
    <source>
        <dbReference type="EMBL" id="JAG11597.1"/>
    </source>
</evidence>
<dbReference type="SMART" id="SM00343">
    <property type="entry name" value="ZnF_C2HC"/>
    <property type="match status" value="2"/>
</dbReference>
<feature type="compositionally biased region" description="Acidic residues" evidence="9">
    <location>
        <begin position="1356"/>
        <end position="1367"/>
    </location>
</feature>
<dbReference type="InterPro" id="IPR001878">
    <property type="entry name" value="Znf_CCHC"/>
</dbReference>
<feature type="domain" description="Reverse transcriptase" evidence="11">
    <location>
        <begin position="529"/>
        <end position="708"/>
    </location>
</feature>
<organism evidence="13">
    <name type="scientific">Lygus hesperus</name>
    <name type="common">Western plant bug</name>
    <dbReference type="NCBI Taxonomy" id="30085"/>
    <lineage>
        <taxon>Eukaryota</taxon>
        <taxon>Metazoa</taxon>
        <taxon>Ecdysozoa</taxon>
        <taxon>Arthropoda</taxon>
        <taxon>Hexapoda</taxon>
        <taxon>Insecta</taxon>
        <taxon>Pterygota</taxon>
        <taxon>Neoptera</taxon>
        <taxon>Paraneoptera</taxon>
        <taxon>Hemiptera</taxon>
        <taxon>Heteroptera</taxon>
        <taxon>Panheteroptera</taxon>
        <taxon>Cimicomorpha</taxon>
        <taxon>Miridae</taxon>
        <taxon>Mirini</taxon>
        <taxon>Lygus</taxon>
    </lineage>
</organism>
<dbReference type="InterPro" id="IPR000477">
    <property type="entry name" value="RT_dom"/>
</dbReference>
<dbReference type="InterPro" id="IPR036397">
    <property type="entry name" value="RNaseH_sf"/>
</dbReference>
<dbReference type="Pfam" id="PF17921">
    <property type="entry name" value="Integrase_H2C2"/>
    <property type="match status" value="1"/>
</dbReference>